<dbReference type="Pfam" id="PF03184">
    <property type="entry name" value="DDE_1"/>
    <property type="match status" value="1"/>
</dbReference>
<evidence type="ECO:0000313" key="2">
    <source>
        <dbReference type="EMBL" id="GBN46667.1"/>
    </source>
</evidence>
<comment type="caution">
    <text evidence="2">The sequence shown here is derived from an EMBL/GenBank/DDBJ whole genome shotgun (WGS) entry which is preliminary data.</text>
</comment>
<proteinExistence type="predicted"/>
<accession>A0A4Y2P8U9</accession>
<gene>
    <name evidence="2" type="ORF">AVEN_1950_1</name>
</gene>
<dbReference type="InterPro" id="IPR004875">
    <property type="entry name" value="DDE_SF_endonuclease_dom"/>
</dbReference>
<dbReference type="OrthoDB" id="6428588at2759"/>
<protein>
    <recommendedName>
        <fullName evidence="1">DDE-1 domain-containing protein</fullName>
    </recommendedName>
</protein>
<sequence>MVSSRIYSICKKNLKSQKLPIKALLVLDNEPSHPSEEKLKDNNIQAVFLPPNVTAFITVHGPEPLTQNVNRRYRRRLLRA</sequence>
<dbReference type="Proteomes" id="UP000499080">
    <property type="component" value="Unassembled WGS sequence"/>
</dbReference>
<reference evidence="2 3" key="1">
    <citation type="journal article" date="2019" name="Sci. Rep.">
        <title>Orb-weaving spider Araneus ventricosus genome elucidates the spidroin gene catalogue.</title>
        <authorList>
            <person name="Kono N."/>
            <person name="Nakamura H."/>
            <person name="Ohtoshi R."/>
            <person name="Moran D.A.P."/>
            <person name="Shinohara A."/>
            <person name="Yoshida Y."/>
            <person name="Fujiwara M."/>
            <person name="Mori M."/>
            <person name="Tomita M."/>
            <person name="Arakawa K."/>
        </authorList>
    </citation>
    <scope>NUCLEOTIDE SEQUENCE [LARGE SCALE GENOMIC DNA]</scope>
</reference>
<feature type="domain" description="DDE-1" evidence="1">
    <location>
        <begin position="17"/>
        <end position="79"/>
    </location>
</feature>
<evidence type="ECO:0000259" key="1">
    <source>
        <dbReference type="Pfam" id="PF03184"/>
    </source>
</evidence>
<keyword evidence="3" id="KW-1185">Reference proteome</keyword>
<dbReference type="EMBL" id="BGPR01010533">
    <property type="protein sequence ID" value="GBN46667.1"/>
    <property type="molecule type" value="Genomic_DNA"/>
</dbReference>
<evidence type="ECO:0000313" key="3">
    <source>
        <dbReference type="Proteomes" id="UP000499080"/>
    </source>
</evidence>
<organism evidence="2 3">
    <name type="scientific">Araneus ventricosus</name>
    <name type="common">Orbweaver spider</name>
    <name type="synonym">Epeira ventricosa</name>
    <dbReference type="NCBI Taxonomy" id="182803"/>
    <lineage>
        <taxon>Eukaryota</taxon>
        <taxon>Metazoa</taxon>
        <taxon>Ecdysozoa</taxon>
        <taxon>Arthropoda</taxon>
        <taxon>Chelicerata</taxon>
        <taxon>Arachnida</taxon>
        <taxon>Araneae</taxon>
        <taxon>Araneomorphae</taxon>
        <taxon>Entelegynae</taxon>
        <taxon>Araneoidea</taxon>
        <taxon>Araneidae</taxon>
        <taxon>Araneus</taxon>
    </lineage>
</organism>
<dbReference type="GO" id="GO:0003676">
    <property type="term" value="F:nucleic acid binding"/>
    <property type="evidence" value="ECO:0007669"/>
    <property type="project" value="InterPro"/>
</dbReference>
<dbReference type="AlphaFoldDB" id="A0A4Y2P8U9"/>
<name>A0A4Y2P8U9_ARAVE</name>